<keyword evidence="1" id="KW-0472">Membrane</keyword>
<gene>
    <name evidence="2" type="ORF">TPAB3V08_LOCUS14971</name>
</gene>
<evidence type="ECO:0000313" key="3">
    <source>
        <dbReference type="Proteomes" id="UP001153148"/>
    </source>
</evidence>
<comment type="caution">
    <text evidence="2">The sequence shown here is derived from an EMBL/GenBank/DDBJ whole genome shotgun (WGS) entry which is preliminary data.</text>
</comment>
<reference evidence="2" key="1">
    <citation type="submission" date="2021-03" db="EMBL/GenBank/DDBJ databases">
        <authorList>
            <person name="Tran Van P."/>
        </authorList>
    </citation>
    <scope>NUCLEOTIDE SEQUENCE</scope>
</reference>
<proteinExistence type="predicted"/>
<sequence>DQVLLASSLYHLGTSTNASSYPEDARLCANLLAALPILCLPFGALYKFFHFTRRQNLLQSLARLVKPEEKWAAQVLKASSSEHQEKTTMTMPIFITENRDFYHQVFGNGNNNLRYYTNRNLHMTLQHHSLNF</sequence>
<evidence type="ECO:0000313" key="2">
    <source>
        <dbReference type="EMBL" id="CAG2068028.1"/>
    </source>
</evidence>
<feature type="transmembrane region" description="Helical" evidence="1">
    <location>
        <begin position="29"/>
        <end position="49"/>
    </location>
</feature>
<evidence type="ECO:0000256" key="1">
    <source>
        <dbReference type="SAM" id="Phobius"/>
    </source>
</evidence>
<keyword evidence="1" id="KW-0812">Transmembrane</keyword>
<feature type="non-terminal residue" evidence="2">
    <location>
        <position position="1"/>
    </location>
</feature>
<accession>A0ABN7PJR6</accession>
<dbReference type="EMBL" id="CAJPIN010080175">
    <property type="protein sequence ID" value="CAG2068028.1"/>
    <property type="molecule type" value="Genomic_DNA"/>
</dbReference>
<protein>
    <submittedName>
        <fullName evidence="2">Uncharacterized protein</fullName>
    </submittedName>
</protein>
<keyword evidence="3" id="KW-1185">Reference proteome</keyword>
<name>A0ABN7PJR6_TIMPD</name>
<dbReference type="Proteomes" id="UP001153148">
    <property type="component" value="Unassembled WGS sequence"/>
</dbReference>
<organism evidence="2 3">
    <name type="scientific">Timema podura</name>
    <name type="common">Walking stick</name>
    <dbReference type="NCBI Taxonomy" id="61482"/>
    <lineage>
        <taxon>Eukaryota</taxon>
        <taxon>Metazoa</taxon>
        <taxon>Ecdysozoa</taxon>
        <taxon>Arthropoda</taxon>
        <taxon>Hexapoda</taxon>
        <taxon>Insecta</taxon>
        <taxon>Pterygota</taxon>
        <taxon>Neoptera</taxon>
        <taxon>Polyneoptera</taxon>
        <taxon>Phasmatodea</taxon>
        <taxon>Timematodea</taxon>
        <taxon>Timematoidea</taxon>
        <taxon>Timematidae</taxon>
        <taxon>Timema</taxon>
    </lineage>
</organism>
<keyword evidence="1" id="KW-1133">Transmembrane helix</keyword>